<evidence type="ECO:0000313" key="3">
    <source>
        <dbReference type="Proteomes" id="UP000327157"/>
    </source>
</evidence>
<sequence>MAESDPTEASIGALLLVVAIPETINSNFPVLGSKLVAVEQTPPQLLGRMVKVRAQGRRRKVVKEKGDGEGAKEKKTDGSAARKDETRSPLEIDGSC</sequence>
<dbReference type="AlphaFoldDB" id="A0A5N5EWS9"/>
<proteinExistence type="predicted"/>
<gene>
    <name evidence="2" type="ORF">D8674_030657</name>
</gene>
<evidence type="ECO:0000313" key="2">
    <source>
        <dbReference type="EMBL" id="KAB2595207.1"/>
    </source>
</evidence>
<dbReference type="Proteomes" id="UP000327157">
    <property type="component" value="Chromosome 7"/>
</dbReference>
<dbReference type="EMBL" id="SMOL01000781">
    <property type="protein sequence ID" value="KAB2595207.1"/>
    <property type="molecule type" value="Genomic_DNA"/>
</dbReference>
<organism evidence="2 3">
    <name type="scientific">Pyrus ussuriensis x Pyrus communis</name>
    <dbReference type="NCBI Taxonomy" id="2448454"/>
    <lineage>
        <taxon>Eukaryota</taxon>
        <taxon>Viridiplantae</taxon>
        <taxon>Streptophyta</taxon>
        <taxon>Embryophyta</taxon>
        <taxon>Tracheophyta</taxon>
        <taxon>Spermatophyta</taxon>
        <taxon>Magnoliopsida</taxon>
        <taxon>eudicotyledons</taxon>
        <taxon>Gunneridae</taxon>
        <taxon>Pentapetalae</taxon>
        <taxon>rosids</taxon>
        <taxon>fabids</taxon>
        <taxon>Rosales</taxon>
        <taxon>Rosaceae</taxon>
        <taxon>Amygdaloideae</taxon>
        <taxon>Maleae</taxon>
        <taxon>Pyrus</taxon>
    </lineage>
</organism>
<reference evidence="3" key="2">
    <citation type="submission" date="2019-10" db="EMBL/GenBank/DDBJ databases">
        <title>A de novo genome assembly of a pear dwarfing rootstock.</title>
        <authorList>
            <person name="Wang F."/>
            <person name="Wang J."/>
            <person name="Li S."/>
            <person name="Zhang Y."/>
            <person name="Fang M."/>
            <person name="Ma L."/>
            <person name="Zhao Y."/>
            <person name="Jiang S."/>
        </authorList>
    </citation>
    <scope>NUCLEOTIDE SEQUENCE [LARGE SCALE GENOMIC DNA]</scope>
</reference>
<keyword evidence="3" id="KW-1185">Reference proteome</keyword>
<comment type="caution">
    <text evidence="2">The sequence shown here is derived from an EMBL/GenBank/DDBJ whole genome shotgun (WGS) entry which is preliminary data.</text>
</comment>
<feature type="compositionally biased region" description="Basic and acidic residues" evidence="1">
    <location>
        <begin position="63"/>
        <end position="90"/>
    </location>
</feature>
<name>A0A5N5EWS9_9ROSA</name>
<reference evidence="2 3" key="1">
    <citation type="submission" date="2019-09" db="EMBL/GenBank/DDBJ databases">
        <authorList>
            <person name="Ou C."/>
        </authorList>
    </citation>
    <scope>NUCLEOTIDE SEQUENCE [LARGE SCALE GENOMIC DNA]</scope>
    <source>
        <strain evidence="2">S2</strain>
        <tissue evidence="2">Leaf</tissue>
    </source>
</reference>
<protein>
    <submittedName>
        <fullName evidence="2">Cleavage stimulation factor subunit 2</fullName>
    </submittedName>
</protein>
<evidence type="ECO:0000256" key="1">
    <source>
        <dbReference type="SAM" id="MobiDB-lite"/>
    </source>
</evidence>
<feature type="region of interest" description="Disordered" evidence="1">
    <location>
        <begin position="56"/>
        <end position="96"/>
    </location>
</feature>
<reference evidence="2 3" key="3">
    <citation type="submission" date="2019-11" db="EMBL/GenBank/DDBJ databases">
        <title>A de novo genome assembly of a pear dwarfing rootstock.</title>
        <authorList>
            <person name="Wang F."/>
            <person name="Wang J."/>
            <person name="Li S."/>
            <person name="Zhang Y."/>
            <person name="Fang M."/>
            <person name="Ma L."/>
            <person name="Zhao Y."/>
            <person name="Jiang S."/>
        </authorList>
    </citation>
    <scope>NUCLEOTIDE SEQUENCE [LARGE SCALE GENOMIC DNA]</scope>
    <source>
        <strain evidence="2">S2</strain>
        <tissue evidence="2">Leaf</tissue>
    </source>
</reference>
<accession>A0A5N5EWS9</accession>